<evidence type="ECO:0000313" key="2">
    <source>
        <dbReference type="Proteomes" id="UP001141552"/>
    </source>
</evidence>
<proteinExistence type="predicted"/>
<evidence type="ECO:0000313" key="1">
    <source>
        <dbReference type="EMBL" id="KAJ4849539.1"/>
    </source>
</evidence>
<sequence length="80" mass="9216">MLDLVCSVFTGEAWGYLVVGDFLLEYMGCWRSLDHLPIACKDSVAILFMFELTSRCTLNSAVEWYSQARKWNKGFSRKPL</sequence>
<comment type="caution">
    <text evidence="1">The sequence shown here is derived from an EMBL/GenBank/DDBJ whole genome shotgun (WGS) entry which is preliminary data.</text>
</comment>
<protein>
    <submittedName>
        <fullName evidence="1">Uncharacterized protein</fullName>
    </submittedName>
</protein>
<gene>
    <name evidence="1" type="ORF">Tsubulata_033925</name>
</gene>
<accession>A0A9Q0JPQ6</accession>
<reference evidence="1" key="1">
    <citation type="submission" date="2022-02" db="EMBL/GenBank/DDBJ databases">
        <authorList>
            <person name="Henning P.M."/>
            <person name="McCubbin A.G."/>
            <person name="Shore J.S."/>
        </authorList>
    </citation>
    <scope>NUCLEOTIDE SEQUENCE</scope>
    <source>
        <strain evidence="1">F60SS</strain>
        <tissue evidence="1">Leaves</tissue>
    </source>
</reference>
<dbReference type="AlphaFoldDB" id="A0A9Q0JPQ6"/>
<dbReference type="EMBL" id="JAKUCV010000566">
    <property type="protein sequence ID" value="KAJ4849539.1"/>
    <property type="molecule type" value="Genomic_DNA"/>
</dbReference>
<dbReference type="Proteomes" id="UP001141552">
    <property type="component" value="Unassembled WGS sequence"/>
</dbReference>
<name>A0A9Q0JPQ6_9ROSI</name>
<dbReference type="OrthoDB" id="6585768at2759"/>
<keyword evidence="2" id="KW-1185">Reference proteome</keyword>
<reference evidence="1" key="2">
    <citation type="journal article" date="2023" name="Plants (Basel)">
        <title>Annotation of the Turnera subulata (Passifloraceae) Draft Genome Reveals the S-Locus Evolved after the Divergence of Turneroideae from Passifloroideae in a Stepwise Manner.</title>
        <authorList>
            <person name="Henning P.M."/>
            <person name="Roalson E.H."/>
            <person name="Mir W."/>
            <person name="McCubbin A.G."/>
            <person name="Shore J.S."/>
        </authorList>
    </citation>
    <scope>NUCLEOTIDE SEQUENCE</scope>
    <source>
        <strain evidence="1">F60SS</strain>
    </source>
</reference>
<organism evidence="1 2">
    <name type="scientific">Turnera subulata</name>
    <dbReference type="NCBI Taxonomy" id="218843"/>
    <lineage>
        <taxon>Eukaryota</taxon>
        <taxon>Viridiplantae</taxon>
        <taxon>Streptophyta</taxon>
        <taxon>Embryophyta</taxon>
        <taxon>Tracheophyta</taxon>
        <taxon>Spermatophyta</taxon>
        <taxon>Magnoliopsida</taxon>
        <taxon>eudicotyledons</taxon>
        <taxon>Gunneridae</taxon>
        <taxon>Pentapetalae</taxon>
        <taxon>rosids</taxon>
        <taxon>fabids</taxon>
        <taxon>Malpighiales</taxon>
        <taxon>Passifloraceae</taxon>
        <taxon>Turnera</taxon>
    </lineage>
</organism>